<evidence type="ECO:0000256" key="1">
    <source>
        <dbReference type="SAM" id="MobiDB-lite"/>
    </source>
</evidence>
<feature type="transmembrane region" description="Helical" evidence="2">
    <location>
        <begin position="45"/>
        <end position="63"/>
    </location>
</feature>
<sequence length="103" mass="12056">MKKRLGLQPRSKSECKELDEERSEFTQPTSSQKSKKPEKVKKRQLSHFSSSCLIFRLVVSFFVQHSQFSSRCPNFRLVVPSFVLLLVSLFSFRCLNFRLDVPI</sequence>
<evidence type="ECO:0000313" key="4">
    <source>
        <dbReference type="Proteomes" id="UP001367676"/>
    </source>
</evidence>
<keyword evidence="4" id="KW-1185">Reference proteome</keyword>
<accession>A0AAN9TNY7</accession>
<organism evidence="3 4">
    <name type="scientific">Parthenolecanium corni</name>
    <dbReference type="NCBI Taxonomy" id="536013"/>
    <lineage>
        <taxon>Eukaryota</taxon>
        <taxon>Metazoa</taxon>
        <taxon>Ecdysozoa</taxon>
        <taxon>Arthropoda</taxon>
        <taxon>Hexapoda</taxon>
        <taxon>Insecta</taxon>
        <taxon>Pterygota</taxon>
        <taxon>Neoptera</taxon>
        <taxon>Paraneoptera</taxon>
        <taxon>Hemiptera</taxon>
        <taxon>Sternorrhyncha</taxon>
        <taxon>Coccoidea</taxon>
        <taxon>Coccidae</taxon>
        <taxon>Parthenolecanium</taxon>
    </lineage>
</organism>
<feature type="compositionally biased region" description="Basic residues" evidence="1">
    <location>
        <begin position="33"/>
        <end position="43"/>
    </location>
</feature>
<keyword evidence="2" id="KW-0472">Membrane</keyword>
<protein>
    <submittedName>
        <fullName evidence="3">Uncharacterized protein</fullName>
    </submittedName>
</protein>
<keyword evidence="2" id="KW-0812">Transmembrane</keyword>
<dbReference type="EMBL" id="JBBCAQ010000008">
    <property type="protein sequence ID" value="KAK7602619.1"/>
    <property type="molecule type" value="Genomic_DNA"/>
</dbReference>
<proteinExistence type="predicted"/>
<feature type="transmembrane region" description="Helical" evidence="2">
    <location>
        <begin position="75"/>
        <end position="95"/>
    </location>
</feature>
<dbReference type="AlphaFoldDB" id="A0AAN9TNY7"/>
<evidence type="ECO:0000256" key="2">
    <source>
        <dbReference type="SAM" id="Phobius"/>
    </source>
</evidence>
<keyword evidence="2" id="KW-1133">Transmembrane helix</keyword>
<dbReference type="Proteomes" id="UP001367676">
    <property type="component" value="Unassembled WGS sequence"/>
</dbReference>
<gene>
    <name evidence="3" type="ORF">V9T40_008208</name>
</gene>
<comment type="caution">
    <text evidence="3">The sequence shown here is derived from an EMBL/GenBank/DDBJ whole genome shotgun (WGS) entry which is preliminary data.</text>
</comment>
<evidence type="ECO:0000313" key="3">
    <source>
        <dbReference type="EMBL" id="KAK7602619.1"/>
    </source>
</evidence>
<feature type="region of interest" description="Disordered" evidence="1">
    <location>
        <begin position="1"/>
        <end position="43"/>
    </location>
</feature>
<name>A0AAN9TNY7_9HEMI</name>
<reference evidence="3 4" key="1">
    <citation type="submission" date="2024-03" db="EMBL/GenBank/DDBJ databases">
        <title>Adaptation during the transition from Ophiocordyceps entomopathogen to insect associate is accompanied by gene loss and intensified selection.</title>
        <authorList>
            <person name="Ward C.M."/>
            <person name="Onetto C.A."/>
            <person name="Borneman A.R."/>
        </authorList>
    </citation>
    <scope>NUCLEOTIDE SEQUENCE [LARGE SCALE GENOMIC DNA]</scope>
    <source>
        <strain evidence="3">AWRI1</strain>
        <tissue evidence="3">Single Adult Female</tissue>
    </source>
</reference>